<keyword evidence="2 4" id="KW-1133">Transmembrane helix</keyword>
<comment type="caution">
    <text evidence="6">The sequence shown here is derived from an EMBL/GenBank/DDBJ whole genome shotgun (WGS) entry which is preliminary data.</text>
</comment>
<feature type="transmembrane region" description="Helical" evidence="4">
    <location>
        <begin position="336"/>
        <end position="355"/>
    </location>
</feature>
<reference evidence="6 7" key="1">
    <citation type="submission" date="2019-07" db="EMBL/GenBank/DDBJ databases">
        <title>Genomic Encyclopedia of Type Strains, Phase I: the one thousand microbial genomes (KMG-I) project.</title>
        <authorList>
            <person name="Kyrpides N."/>
        </authorList>
    </citation>
    <scope>NUCLEOTIDE SEQUENCE [LARGE SCALE GENOMIC DNA]</scope>
    <source>
        <strain evidence="6 7">DSM 375</strain>
    </source>
</reference>
<dbReference type="InterPro" id="IPR010645">
    <property type="entry name" value="MFS_4"/>
</dbReference>
<keyword evidence="1 4" id="KW-0812">Transmembrane</keyword>
<feature type="transmembrane region" description="Helical" evidence="4">
    <location>
        <begin position="302"/>
        <end position="324"/>
    </location>
</feature>
<gene>
    <name evidence="6" type="ORF">LX59_01565</name>
</gene>
<name>A0A562IKR7_9GAMM</name>
<dbReference type="AlphaFoldDB" id="A0A562IKR7"/>
<sequence length="399" mass="42851">MPRISPVQTALALLAGSLALIVVHSLGRFAFTPLLPHFLNDGLLTLEQGARLATWNYVGYLFGALSALILHAPERQRVALPVALCLNALITLAQGFTDSYVLLWALRLLNGLTNGLVFVLAPALVLEWLNRHQQARLSGLVYLGFAFGLLVSNVLANALDEQVQGAQRWWPMAALALPLAVISALLLARLETAPQKAQHSTSAVRSPLFDRASTPLFIAYAGAGLGYILPMTFLPTLAQQQLPAGDPLVGSIWYWTALACMGGILLWNYLSSRWGDRSTLCATYAVQAVGAVAPLVWPGSLGISLCALLVGSSFVGSVFLTQRLARNLQPHQGPRLSAALIALYGVAQLLGPWLAELWLSLGGTLTQSFALGAGALLWAWFFSWLTPSQPSQELIKCPT</sequence>
<feature type="transmembrane region" description="Helical" evidence="4">
    <location>
        <begin position="367"/>
        <end position="386"/>
    </location>
</feature>
<evidence type="ECO:0000256" key="1">
    <source>
        <dbReference type="ARBA" id="ARBA00022692"/>
    </source>
</evidence>
<feature type="transmembrane region" description="Helical" evidence="4">
    <location>
        <begin position="137"/>
        <end position="156"/>
    </location>
</feature>
<dbReference type="PROSITE" id="PS50850">
    <property type="entry name" value="MFS"/>
    <property type="match status" value="1"/>
</dbReference>
<evidence type="ECO:0000259" key="5">
    <source>
        <dbReference type="PROSITE" id="PS50850"/>
    </source>
</evidence>
<dbReference type="EMBL" id="VLKG01000005">
    <property type="protein sequence ID" value="TWH71283.1"/>
    <property type="molecule type" value="Genomic_DNA"/>
</dbReference>
<dbReference type="InterPro" id="IPR036259">
    <property type="entry name" value="MFS_trans_sf"/>
</dbReference>
<dbReference type="GO" id="GO:0022857">
    <property type="term" value="F:transmembrane transporter activity"/>
    <property type="evidence" value="ECO:0007669"/>
    <property type="project" value="InterPro"/>
</dbReference>
<evidence type="ECO:0000256" key="4">
    <source>
        <dbReference type="SAM" id="Phobius"/>
    </source>
</evidence>
<dbReference type="SUPFAM" id="SSF103473">
    <property type="entry name" value="MFS general substrate transporter"/>
    <property type="match status" value="1"/>
</dbReference>
<dbReference type="InterPro" id="IPR020846">
    <property type="entry name" value="MFS_dom"/>
</dbReference>
<feature type="transmembrane region" description="Helical" evidence="4">
    <location>
        <begin position="208"/>
        <end position="229"/>
    </location>
</feature>
<dbReference type="Gene3D" id="1.20.1250.20">
    <property type="entry name" value="MFS general substrate transporter like domains"/>
    <property type="match status" value="2"/>
</dbReference>
<feature type="transmembrane region" description="Helical" evidence="4">
    <location>
        <begin position="252"/>
        <end position="270"/>
    </location>
</feature>
<dbReference type="GO" id="GO:0005886">
    <property type="term" value="C:plasma membrane"/>
    <property type="evidence" value="ECO:0007669"/>
    <property type="project" value="TreeGrafter"/>
</dbReference>
<keyword evidence="3 4" id="KW-0472">Membrane</keyword>
<evidence type="ECO:0000256" key="2">
    <source>
        <dbReference type="ARBA" id="ARBA00022989"/>
    </source>
</evidence>
<evidence type="ECO:0000256" key="3">
    <source>
        <dbReference type="ARBA" id="ARBA00023136"/>
    </source>
</evidence>
<evidence type="ECO:0000313" key="7">
    <source>
        <dbReference type="Proteomes" id="UP000319627"/>
    </source>
</evidence>
<evidence type="ECO:0000313" key="6">
    <source>
        <dbReference type="EMBL" id="TWH71283.1"/>
    </source>
</evidence>
<dbReference type="RefSeq" id="WP_144571287.1">
    <property type="nucleotide sequence ID" value="NZ_VLKG01000005.1"/>
</dbReference>
<dbReference type="OrthoDB" id="9797953at2"/>
<feature type="transmembrane region" description="Helical" evidence="4">
    <location>
        <begin position="168"/>
        <end position="188"/>
    </location>
</feature>
<feature type="transmembrane region" description="Helical" evidence="4">
    <location>
        <begin position="78"/>
        <end position="96"/>
    </location>
</feature>
<protein>
    <submittedName>
        <fullName evidence="6">Putative MFS family arabinose efflux permease</fullName>
    </submittedName>
</protein>
<feature type="transmembrane region" description="Helical" evidence="4">
    <location>
        <begin position="277"/>
        <end position="296"/>
    </location>
</feature>
<feature type="transmembrane region" description="Helical" evidence="4">
    <location>
        <begin position="102"/>
        <end position="125"/>
    </location>
</feature>
<proteinExistence type="predicted"/>
<dbReference type="PANTHER" id="PTHR23537">
    <property type="match status" value="1"/>
</dbReference>
<dbReference type="Pfam" id="PF06779">
    <property type="entry name" value="MFS_4"/>
    <property type="match status" value="1"/>
</dbReference>
<keyword evidence="7" id="KW-1185">Reference proteome</keyword>
<accession>A0A562IKR7</accession>
<dbReference type="PANTHER" id="PTHR23537:SF1">
    <property type="entry name" value="SUGAR TRANSPORTER"/>
    <property type="match status" value="1"/>
</dbReference>
<organism evidence="6 7">
    <name type="scientific">Azomonas agilis</name>
    <dbReference type="NCBI Taxonomy" id="116849"/>
    <lineage>
        <taxon>Bacteria</taxon>
        <taxon>Pseudomonadati</taxon>
        <taxon>Pseudomonadota</taxon>
        <taxon>Gammaproteobacteria</taxon>
        <taxon>Pseudomonadales</taxon>
        <taxon>Pseudomonadaceae</taxon>
        <taxon>Azomonas</taxon>
    </lineage>
</organism>
<feature type="transmembrane region" description="Helical" evidence="4">
    <location>
        <begin position="54"/>
        <end position="71"/>
    </location>
</feature>
<dbReference type="Proteomes" id="UP000319627">
    <property type="component" value="Unassembled WGS sequence"/>
</dbReference>
<feature type="domain" description="Major facilitator superfamily (MFS) profile" evidence="5">
    <location>
        <begin position="5"/>
        <end position="391"/>
    </location>
</feature>